<evidence type="ECO:0000313" key="1">
    <source>
        <dbReference type="EMBL" id="ADD37952.1"/>
    </source>
</evidence>
<dbReference type="InterPro" id="IPR026907">
    <property type="entry name" value="GCIP-like"/>
</dbReference>
<dbReference type="EMBL" id="BT121022">
    <property type="protein sequence ID" value="ADD37952.1"/>
    <property type="molecule type" value="mRNA"/>
</dbReference>
<dbReference type="AlphaFoldDB" id="D3PHB6"/>
<dbReference type="PANTHER" id="PTHR15492">
    <property type="entry name" value="CYCLIN D1-BINDING PROTEIN 1"/>
    <property type="match status" value="1"/>
</dbReference>
<name>D3PHB6_LEPSM</name>
<dbReference type="Gene3D" id="1.20.1410.10">
    <property type="entry name" value="I/LWEQ domain"/>
    <property type="match status" value="1"/>
</dbReference>
<gene>
    <name evidence="1" type="primary">CCDB1</name>
</gene>
<dbReference type="PANTHER" id="PTHR15492:SF1">
    <property type="entry name" value="CYCLIN-D1-BINDING PROTEIN 1"/>
    <property type="match status" value="1"/>
</dbReference>
<accession>D3PHB6</accession>
<dbReference type="GO" id="GO:0005634">
    <property type="term" value="C:nucleus"/>
    <property type="evidence" value="ECO:0007669"/>
    <property type="project" value="TreeGrafter"/>
</dbReference>
<sequence>MPKAEVKLDGNAARLIAHLNVIKASIKEEGNEAIGASQNYDVLVHNLNVLALRLSNGDEDLSDTIEKIIRFASSLVVSGSIIEGRFLREEINEFAETLIERAIDFSRLVFQKPYPSESIQKLGIVWDLYDVSFSSNNLEACIKILSREKDLIKDALDELLENDEGDTETEELARSKGSGLVKSVWVLNKKLIESIGHASTDIDDITSASLKLSEYVDDYVFSLYSASEEPDSVRESAEILNESANNILDKIHQNPERSSDFGSWGVFLKKAFSHNYTQIQNVINEIDMNKKLKL</sequence>
<proteinExistence type="evidence at transcript level"/>
<protein>
    <submittedName>
        <fullName evidence="1">Cyclin-D1-binding protein 1 homolog</fullName>
    </submittedName>
</protein>
<organism evidence="1">
    <name type="scientific">Lepeophtheirus salmonis</name>
    <name type="common">Salmon louse</name>
    <name type="synonym">Caligus salmonis</name>
    <dbReference type="NCBI Taxonomy" id="72036"/>
    <lineage>
        <taxon>Eukaryota</taxon>
        <taxon>Metazoa</taxon>
        <taxon>Ecdysozoa</taxon>
        <taxon>Arthropoda</taxon>
        <taxon>Crustacea</taxon>
        <taxon>Multicrustacea</taxon>
        <taxon>Hexanauplia</taxon>
        <taxon>Copepoda</taxon>
        <taxon>Siphonostomatoida</taxon>
        <taxon>Caligidae</taxon>
        <taxon>Lepeophtheirus</taxon>
    </lineage>
</organism>
<reference evidence="1" key="1">
    <citation type="submission" date="2010-03" db="EMBL/GenBank/DDBJ databases">
        <title>Atlantic Lepeophtheirus salmonis ESTs and full-length cDNAs.</title>
        <authorList>
            <person name="Yasuike M."/>
            <person name="von Schalburg K."/>
            <person name="Cooper G."/>
            <person name="Leong J."/>
            <person name="Nilsen F."/>
            <person name="Jones S.R.M."/>
            <person name="Koop B.F."/>
        </authorList>
    </citation>
    <scope>NUCLEOTIDE SEQUENCE</scope>
    <source>
        <strain evidence="1">Atlantic form</strain>
        <tissue evidence="1">Mixed tissue</tissue>
    </source>
</reference>
<dbReference type="OrthoDB" id="41588at2759"/>